<dbReference type="Gene3D" id="3.30.2320.30">
    <property type="entry name" value="ATP synthase, E subunit, C-terminal"/>
    <property type="match status" value="1"/>
</dbReference>
<name>D2EEF0_PARA4</name>
<accession>D2EEF0</accession>
<dbReference type="AlphaFoldDB" id="D2EEF0"/>
<organism evidence="1 2">
    <name type="scientific">Candidatus Parvarchaeum acidiphilum ARMAN-4</name>
    <dbReference type="NCBI Taxonomy" id="662760"/>
    <lineage>
        <taxon>Archaea</taxon>
        <taxon>Candidatus Parvarchaeota</taxon>
        <taxon>Candidatus Parvarchaeum</taxon>
    </lineage>
</organism>
<proteinExistence type="predicted"/>
<evidence type="ECO:0000313" key="2">
    <source>
        <dbReference type="Proteomes" id="UP000009375"/>
    </source>
</evidence>
<reference evidence="1 2" key="1">
    <citation type="journal article" date="2010" name="Proc. Natl. Acad. Sci. U.S.A.">
        <title>Enigmatic, ultrasmall, uncultivated Archaea.</title>
        <authorList>
            <person name="Baker B.J."/>
            <person name="Comolli L.R."/>
            <person name="Dick G.J."/>
            <person name="Hauser L.J."/>
            <person name="Hyatt D."/>
            <person name="Dill B.D."/>
            <person name="Land M.L."/>
            <person name="Verberkmoes N.C."/>
            <person name="Hettich R.L."/>
            <person name="Banfield J.F."/>
        </authorList>
    </citation>
    <scope>NUCLEOTIDE SEQUENCE [LARGE SCALE GENOMIC DNA]</scope>
</reference>
<sequence>MSLEKIAEHIEKETDIKVKKIIIEAQLKANESNKETDKKISEILKEAQAKKEILTEEKETIENAKIHVEKDQIIKKAVSEAFKDSMNNLYSSEEEFSKTQEYSKLMTILIKEAKKRIGEDAILFMNKEDLQVFGKKEKNAKLTKKNMFGVYAESSDGKFSIDLSLKKTIESLEEKIAKKIIQKLGA</sequence>
<evidence type="ECO:0000313" key="1">
    <source>
        <dbReference type="EMBL" id="EEZ93168.1"/>
    </source>
</evidence>
<protein>
    <recommendedName>
        <fullName evidence="3">V-type proton ATPase subunit E</fullName>
    </recommendedName>
</protein>
<dbReference type="SUPFAM" id="SSF160527">
    <property type="entry name" value="V-type ATPase subunit E-like"/>
    <property type="match status" value="1"/>
</dbReference>
<dbReference type="EMBL" id="GG730040">
    <property type="protein sequence ID" value="EEZ93168.1"/>
    <property type="molecule type" value="Genomic_DNA"/>
</dbReference>
<dbReference type="InterPro" id="IPR038495">
    <property type="entry name" value="ATPase_E_C"/>
</dbReference>
<gene>
    <name evidence="1" type="ORF">BJBARM4_0089</name>
</gene>
<evidence type="ECO:0008006" key="3">
    <source>
        <dbReference type="Google" id="ProtNLM"/>
    </source>
</evidence>
<dbReference type="Proteomes" id="UP000009375">
    <property type="component" value="Unassembled WGS sequence"/>
</dbReference>